<feature type="transmembrane region" description="Helical" evidence="7">
    <location>
        <begin position="276"/>
        <end position="296"/>
    </location>
</feature>
<keyword evidence="3" id="KW-1003">Cell membrane</keyword>
<feature type="transmembrane region" description="Helical" evidence="7">
    <location>
        <begin position="93"/>
        <end position="116"/>
    </location>
</feature>
<comment type="subcellular location">
    <subcellularLocation>
        <location evidence="1">Membrane</location>
        <topology evidence="1">Multi-pass membrane protein</topology>
    </subcellularLocation>
</comment>
<dbReference type="Pfam" id="PF03547">
    <property type="entry name" value="Mem_trans"/>
    <property type="match status" value="1"/>
</dbReference>
<dbReference type="InterPro" id="IPR004776">
    <property type="entry name" value="Mem_transp_PIN-like"/>
</dbReference>
<feature type="transmembrane region" description="Helical" evidence="7">
    <location>
        <begin position="6"/>
        <end position="21"/>
    </location>
</feature>
<accession>A0A5R9HD31</accession>
<feature type="transmembrane region" description="Helical" evidence="7">
    <location>
        <begin position="122"/>
        <end position="143"/>
    </location>
</feature>
<keyword evidence="5 7" id="KW-1133">Transmembrane helix</keyword>
<dbReference type="PANTHER" id="PTHR36838">
    <property type="entry name" value="AUXIN EFFLUX CARRIER FAMILY PROTEIN"/>
    <property type="match status" value="1"/>
</dbReference>
<evidence type="ECO:0000313" key="9">
    <source>
        <dbReference type="Proteomes" id="UP000308001"/>
    </source>
</evidence>
<keyword evidence="4 7" id="KW-0812">Transmembrane</keyword>
<keyword evidence="6 7" id="KW-0472">Membrane</keyword>
<dbReference type="PANTHER" id="PTHR36838:SF3">
    <property type="entry name" value="TRANSPORTER AUXIN EFFLUX CARRIER EC FAMILY"/>
    <property type="match status" value="1"/>
</dbReference>
<dbReference type="OrthoDB" id="3238001at2"/>
<evidence type="ECO:0000256" key="5">
    <source>
        <dbReference type="ARBA" id="ARBA00022989"/>
    </source>
</evidence>
<keyword evidence="2" id="KW-0813">Transport</keyword>
<feature type="transmembrane region" description="Helical" evidence="7">
    <location>
        <begin position="155"/>
        <end position="174"/>
    </location>
</feature>
<evidence type="ECO:0000256" key="7">
    <source>
        <dbReference type="SAM" id="Phobius"/>
    </source>
</evidence>
<gene>
    <name evidence="8" type="ORF">FE246_04440</name>
</gene>
<dbReference type="Proteomes" id="UP000308001">
    <property type="component" value="Unassembled WGS sequence"/>
</dbReference>
<dbReference type="GO" id="GO:0055085">
    <property type="term" value="P:transmembrane transport"/>
    <property type="evidence" value="ECO:0007669"/>
    <property type="project" value="InterPro"/>
</dbReference>
<feature type="transmembrane region" description="Helical" evidence="7">
    <location>
        <begin position="33"/>
        <end position="51"/>
    </location>
</feature>
<evidence type="ECO:0000256" key="6">
    <source>
        <dbReference type="ARBA" id="ARBA00023136"/>
    </source>
</evidence>
<protein>
    <submittedName>
        <fullName evidence="8">Permease</fullName>
    </submittedName>
</protein>
<evidence type="ECO:0000256" key="4">
    <source>
        <dbReference type="ARBA" id="ARBA00022692"/>
    </source>
</evidence>
<proteinExistence type="predicted"/>
<evidence type="ECO:0000256" key="3">
    <source>
        <dbReference type="ARBA" id="ARBA00022475"/>
    </source>
</evidence>
<dbReference type="GO" id="GO:0016020">
    <property type="term" value="C:membrane"/>
    <property type="evidence" value="ECO:0007669"/>
    <property type="project" value="UniProtKB-SubCell"/>
</dbReference>
<name>A0A5R9HD31_9BACT</name>
<feature type="transmembrane region" description="Helical" evidence="7">
    <location>
        <begin position="63"/>
        <end position="81"/>
    </location>
</feature>
<evidence type="ECO:0000313" key="8">
    <source>
        <dbReference type="EMBL" id="TLS72639.1"/>
    </source>
</evidence>
<feature type="transmembrane region" description="Helical" evidence="7">
    <location>
        <begin position="227"/>
        <end position="256"/>
    </location>
</feature>
<feature type="transmembrane region" description="Helical" evidence="7">
    <location>
        <begin position="186"/>
        <end position="206"/>
    </location>
</feature>
<evidence type="ECO:0000256" key="2">
    <source>
        <dbReference type="ARBA" id="ARBA00022448"/>
    </source>
</evidence>
<evidence type="ECO:0000256" key="1">
    <source>
        <dbReference type="ARBA" id="ARBA00004141"/>
    </source>
</evidence>
<dbReference type="EMBL" id="VBUF01000002">
    <property type="protein sequence ID" value="TLS72639.1"/>
    <property type="molecule type" value="Genomic_DNA"/>
</dbReference>
<comment type="caution">
    <text evidence="8">The sequence shown here is derived from an EMBL/GenBank/DDBJ whole genome shotgun (WGS) entry which is preliminary data.</text>
</comment>
<organism evidence="8 9">
    <name type="scientific">Aliarcobacter thereius</name>
    <dbReference type="NCBI Taxonomy" id="544718"/>
    <lineage>
        <taxon>Bacteria</taxon>
        <taxon>Pseudomonadati</taxon>
        <taxon>Campylobacterota</taxon>
        <taxon>Epsilonproteobacteria</taxon>
        <taxon>Campylobacterales</taxon>
        <taxon>Arcobacteraceae</taxon>
        <taxon>Aliarcobacter</taxon>
    </lineage>
</organism>
<reference evidence="8 9" key="1">
    <citation type="submission" date="2019-05" db="EMBL/GenBank/DDBJ databases">
        <title>Arcobacter cibarius and Arcobacter thereius providing challenges in identification an antibiotic susceptibility and Quinolone resistance.</title>
        <authorList>
            <person name="Busch A."/>
            <person name="Hanel I."/>
            <person name="Hotzel H."/>
            <person name="Tomaso H."/>
        </authorList>
    </citation>
    <scope>NUCLEOTIDE SEQUENCE [LARGE SCALE GENOMIC DNA]</scope>
    <source>
        <strain evidence="8 9">17CS1191_2</strain>
    </source>
</reference>
<dbReference type="AlphaFoldDB" id="A0A5R9HD31"/>
<sequence>MEAILSVLPIYFFILLGFLAKRKFKLELDEKSLVLISLYILQPIMIFWGLTKEPINYDFLVSPLFFLFCMMLTLFLMLLYSKFVFNVKSDENIFLATALVGNTGNLGIPLGIALFGEQSVPYTSIMNIANIFFMYTVSIYFFAREKYSFKDSLKSIFKIPVIWFAFFALLYNYFGFKIPDNLEFTLQMGAYSSLTLQLIIFGAYLYSVRLKTIDWNLSLQISFVKHILLPIIGIILIVFFTNFNSFISSIIVMQLLMPLAVNNVNFSVLYSTKPSLVAATILVSSFVFIVLLHFYIEILNYLFKIV</sequence>